<evidence type="ECO:0000313" key="2">
    <source>
        <dbReference type="EMBL" id="TCS88450.1"/>
    </source>
</evidence>
<accession>A0A4R3KU08</accession>
<dbReference type="EMBL" id="SMAD01000003">
    <property type="protein sequence ID" value="TCS88450.1"/>
    <property type="molecule type" value="Genomic_DNA"/>
</dbReference>
<dbReference type="AlphaFoldDB" id="A0A4R3KU08"/>
<organism evidence="2 3">
    <name type="scientific">Anseongella ginsenosidimutans</name>
    <dbReference type="NCBI Taxonomy" id="496056"/>
    <lineage>
        <taxon>Bacteria</taxon>
        <taxon>Pseudomonadati</taxon>
        <taxon>Bacteroidota</taxon>
        <taxon>Sphingobacteriia</taxon>
        <taxon>Sphingobacteriales</taxon>
        <taxon>Sphingobacteriaceae</taxon>
        <taxon>Anseongella</taxon>
    </lineage>
</organism>
<feature type="transmembrane region" description="Helical" evidence="1">
    <location>
        <begin position="118"/>
        <end position="140"/>
    </location>
</feature>
<evidence type="ECO:0000256" key="1">
    <source>
        <dbReference type="SAM" id="Phobius"/>
    </source>
</evidence>
<dbReference type="Proteomes" id="UP000295807">
    <property type="component" value="Unassembled WGS sequence"/>
</dbReference>
<dbReference type="PANTHER" id="PTHR13285">
    <property type="entry name" value="ACYLTRANSFERASE"/>
    <property type="match status" value="1"/>
</dbReference>
<keyword evidence="3" id="KW-1185">Reference proteome</keyword>
<protein>
    <recommendedName>
        <fullName evidence="4">MBOAT membrane-bound O-acyltransferase family protein</fullName>
    </recommendedName>
</protein>
<evidence type="ECO:0000313" key="3">
    <source>
        <dbReference type="Proteomes" id="UP000295807"/>
    </source>
</evidence>
<evidence type="ECO:0008006" key="4">
    <source>
        <dbReference type="Google" id="ProtNLM"/>
    </source>
</evidence>
<feature type="transmembrane region" description="Helical" evidence="1">
    <location>
        <begin position="6"/>
        <end position="23"/>
    </location>
</feature>
<feature type="transmembrane region" description="Helical" evidence="1">
    <location>
        <begin position="44"/>
        <end position="66"/>
    </location>
</feature>
<dbReference type="InterPro" id="IPR051085">
    <property type="entry name" value="MB_O-acyltransferase"/>
</dbReference>
<feature type="transmembrane region" description="Helical" evidence="1">
    <location>
        <begin position="78"/>
        <end position="97"/>
    </location>
</feature>
<dbReference type="GO" id="GO:0016746">
    <property type="term" value="F:acyltransferase activity"/>
    <property type="evidence" value="ECO:0007669"/>
    <property type="project" value="TreeGrafter"/>
</dbReference>
<keyword evidence="1" id="KW-1133">Transmembrane helix</keyword>
<name>A0A4R3KU08_9SPHI</name>
<comment type="caution">
    <text evidence="2">The sequence shown here is derived from an EMBL/GenBank/DDBJ whole genome shotgun (WGS) entry which is preliminary data.</text>
</comment>
<keyword evidence="1" id="KW-0472">Membrane</keyword>
<dbReference type="PANTHER" id="PTHR13285:SF18">
    <property type="entry name" value="PROTEIN-CYSTEINE N-PALMITOYLTRANSFERASE RASP"/>
    <property type="match status" value="1"/>
</dbReference>
<gene>
    <name evidence="2" type="ORF">EDD80_103315</name>
</gene>
<reference evidence="2 3" key="1">
    <citation type="submission" date="2019-03" db="EMBL/GenBank/DDBJ databases">
        <title>Genomic Encyclopedia of Type Strains, Phase IV (KMG-IV): sequencing the most valuable type-strain genomes for metagenomic binning, comparative biology and taxonomic classification.</title>
        <authorList>
            <person name="Goeker M."/>
        </authorList>
    </citation>
    <scope>NUCLEOTIDE SEQUENCE [LARGE SCALE GENOMIC DNA]</scope>
    <source>
        <strain evidence="2 3">DSM 21100</strain>
    </source>
</reference>
<keyword evidence="1" id="KW-0812">Transmembrane</keyword>
<sequence>MLFNSLEFAGFLIIVYLLYWFACRKNFRSQNNLLLLASHIFYGWWDWRFVFLLLLSTVIDYSFGLWINHTTAEKRRKFFLWLSIANNLAVLAAFKYYNFFAGSFREMMKNMGFHVSPYMLNLILPVGISFYTFHGMSYVFDIYNRKISPVRTFTDYGLFVSFFRSW</sequence>
<proteinExistence type="predicted"/>